<dbReference type="Proteomes" id="UP000449906">
    <property type="component" value="Unassembled WGS sequence"/>
</dbReference>
<protein>
    <recommendedName>
        <fullName evidence="3">DUF4209 domain-containing protein</fullName>
    </recommendedName>
</protein>
<gene>
    <name evidence="1" type="ORF">F9L07_24525</name>
</gene>
<dbReference type="EMBL" id="WBVM01000004">
    <property type="protein sequence ID" value="KAB2807855.1"/>
    <property type="molecule type" value="Genomic_DNA"/>
</dbReference>
<sequence>MVDAAELPYTSEDVARVAGMLDRAAAEVSRHRRFTLARELFVEPHLAKGPDAPSGEVSGTEGTAFSLESVEDEWADEEERAAAKLPVLEAAAWAAMRYHVEFTIEGKKERARLEPHFKGPDSSDPVDTDRQGEVVVDAWTALAGAVTFPGARAALSHLVFQAASGREYAQAAAVAYLELSESDVRAVDMVSAARAAVRLARAVGDKKLAAGAVAALERAAQECVNGERRSVGGAQQALETLVREGLPRASELIEAAVVGWGPEQVGQQFWHLKLQTATDDADREQIWRDRVAAATAVAEASSSNILKATRLRDVLALAEASGIAELREQAAVLVQGIRNLDLEMMTIRASSHQFEEQFEEVVASVLGDPYAGDFTARWIPDIDPVDVPDGGDGIEAPALPTWYARLRAFAQHGPPTGDPDQSRAHIENQHRLAPLQRLFPTSLQTPEGLPFYAPESDEDRFDLDMVKWEAELLQQWTVIYAEALHRVVDTDLPPFKTLVGVLSEGGEPSAIGHQLAESFYRYWAGDGAAALHTTIPMIEALVRDAVIRADRGIYRLQKNQSPGQYVGLGVLLPLFYDIYDVSEKDQRFFNAVLKHPGGWNLRNLLSHGYLPAINGGVAALALYAALRVLVLTDKPTRDDDVTGTEAED</sequence>
<accession>A0A7J5DSC2</accession>
<evidence type="ECO:0000313" key="1">
    <source>
        <dbReference type="EMBL" id="KAB2807855.1"/>
    </source>
</evidence>
<evidence type="ECO:0000313" key="2">
    <source>
        <dbReference type="Proteomes" id="UP000449906"/>
    </source>
</evidence>
<reference evidence="1 2" key="1">
    <citation type="submission" date="2019-09" db="EMBL/GenBank/DDBJ databases">
        <title>Pimelobacter sp. isolated from Paulinella.</title>
        <authorList>
            <person name="Jeong S.E."/>
        </authorList>
    </citation>
    <scope>NUCLEOTIDE SEQUENCE [LARGE SCALE GENOMIC DNA]</scope>
    <source>
        <strain evidence="1 2">Pch-N</strain>
    </source>
</reference>
<dbReference type="RefSeq" id="WP_151582336.1">
    <property type="nucleotide sequence ID" value="NZ_WBVM01000004.1"/>
</dbReference>
<dbReference type="AlphaFoldDB" id="A0A7J5DSC2"/>
<name>A0A7J5DSC2_NOCSI</name>
<comment type="caution">
    <text evidence="1">The sequence shown here is derived from an EMBL/GenBank/DDBJ whole genome shotgun (WGS) entry which is preliminary data.</text>
</comment>
<organism evidence="1 2">
    <name type="scientific">Nocardioides simplex</name>
    <name type="common">Arthrobacter simplex</name>
    <dbReference type="NCBI Taxonomy" id="2045"/>
    <lineage>
        <taxon>Bacteria</taxon>
        <taxon>Bacillati</taxon>
        <taxon>Actinomycetota</taxon>
        <taxon>Actinomycetes</taxon>
        <taxon>Propionibacteriales</taxon>
        <taxon>Nocardioidaceae</taxon>
        <taxon>Pimelobacter</taxon>
    </lineage>
</organism>
<evidence type="ECO:0008006" key="3">
    <source>
        <dbReference type="Google" id="ProtNLM"/>
    </source>
</evidence>
<proteinExistence type="predicted"/>